<reference evidence="16" key="1">
    <citation type="submission" date="2012-11" db="EMBL/GenBank/DDBJ databases">
        <title>genes that express during differentiation into compression wood.</title>
        <authorList>
            <person name="Hiraide H."/>
        </authorList>
    </citation>
    <scope>NUCLEOTIDE SEQUENCE</scope>
    <source>
        <tissue evidence="16">Differentiating xylem</tissue>
    </source>
</reference>
<evidence type="ECO:0000259" key="15">
    <source>
        <dbReference type="Pfam" id="PF07732"/>
    </source>
</evidence>
<keyword evidence="9 12" id="KW-0560">Oxidoreductase</keyword>
<dbReference type="GO" id="GO:0052716">
    <property type="term" value="F:hydroquinone:oxygen oxidoreductase activity"/>
    <property type="evidence" value="ECO:0007669"/>
    <property type="project" value="UniProtKB-EC"/>
</dbReference>
<evidence type="ECO:0000256" key="1">
    <source>
        <dbReference type="ARBA" id="ARBA00000349"/>
    </source>
</evidence>
<dbReference type="InterPro" id="IPR034289">
    <property type="entry name" value="CuRO_3_LCC"/>
</dbReference>
<keyword evidence="11 12" id="KW-0439">Lignin degradation</keyword>
<evidence type="ECO:0000256" key="4">
    <source>
        <dbReference type="ARBA" id="ARBA00012297"/>
    </source>
</evidence>
<gene>
    <name evidence="16" type="primary">CoLac2</name>
</gene>
<dbReference type="GO" id="GO:0046274">
    <property type="term" value="P:lignin catabolic process"/>
    <property type="evidence" value="ECO:0007669"/>
    <property type="project" value="UniProtKB-KW"/>
</dbReference>
<dbReference type="InterPro" id="IPR033138">
    <property type="entry name" value="Cu_oxidase_CS"/>
</dbReference>
<dbReference type="CDD" id="cd13897">
    <property type="entry name" value="CuRO_3_LCC_plant"/>
    <property type="match status" value="1"/>
</dbReference>
<dbReference type="Pfam" id="PF07732">
    <property type="entry name" value="Cu-oxidase_3"/>
    <property type="match status" value="1"/>
</dbReference>
<dbReference type="InterPro" id="IPR011706">
    <property type="entry name" value="Cu-oxidase_C"/>
</dbReference>
<dbReference type="NCBIfam" id="TIGR03389">
    <property type="entry name" value="laccase"/>
    <property type="match status" value="1"/>
</dbReference>
<comment type="cofactor">
    <cofactor evidence="12">
        <name>Cu cation</name>
        <dbReference type="ChEBI" id="CHEBI:23378"/>
    </cofactor>
    <text evidence="12">Binds 4 Cu cations per monomer.</text>
</comment>
<evidence type="ECO:0000256" key="9">
    <source>
        <dbReference type="ARBA" id="ARBA00023002"/>
    </source>
</evidence>
<dbReference type="InterPro" id="IPR017761">
    <property type="entry name" value="Laccase"/>
</dbReference>
<accession>M5AN30</accession>
<evidence type="ECO:0000256" key="10">
    <source>
        <dbReference type="ARBA" id="ARBA00023008"/>
    </source>
</evidence>
<dbReference type="InterPro" id="IPR011707">
    <property type="entry name" value="Cu-oxidase-like_N"/>
</dbReference>
<keyword evidence="12" id="KW-0732">Signal</keyword>
<dbReference type="InterPro" id="IPR002355">
    <property type="entry name" value="Cu_oxidase_Cu_BS"/>
</dbReference>
<evidence type="ECO:0000256" key="3">
    <source>
        <dbReference type="ARBA" id="ARBA00010609"/>
    </source>
</evidence>
<evidence type="ECO:0000256" key="7">
    <source>
        <dbReference type="ARBA" id="ARBA00022723"/>
    </source>
</evidence>
<feature type="signal peptide" evidence="12">
    <location>
        <begin position="1"/>
        <end position="22"/>
    </location>
</feature>
<feature type="domain" description="Plastocyanin-like" evidence="13">
    <location>
        <begin position="157"/>
        <end position="306"/>
    </location>
</feature>
<sequence>MLASGCMFVVVLLLVTASIAEGKTNTYKFDIQLKNVSRMCQAKPIVTVNGQFPGPTIYAREGDTVLINVTNHVKYNMSIHWHGIRQLRTGWADGPAYITQCPIQTRQSFVYNFTITGQRGTLLYHAHILWLRATLHGPIVILPKKHVPYPFPKPHKEVTLVLGEWWNADTEAVINQAMKTGGAPNASNAHTINGKPGPLFNCSTKDTHALAVEPDKTYLLRIINAALNDQVFFSIGNHHLKVVEVDAVYTKPFETKAIAISPGQTTNVLLDTSKKTGRYFMTVRAFMDAPIPVDNLTSAGILQYIGTSNTSNPIMPVIPKINDTAFYTNFSSSIKSLNSALYPAKVPQTVDRNLFFAMGLALDKCSTCVNGSRASASINNVSFVMPTIALLQAHVNNISGVFTKDFPDNPPTPFNYTGTPPKNLFTSKGTRATSLTYNSTVQLVLQDTSILTVDNHPVHLHGFNFFIVGTGFGNYNSKTDPANFNLVDPAERNTVGVPTGGWTAIRFRADNPGVWFMHCHLEVHTTWGLKMAFVVENGNGAEQSVLPPPPDLPAC</sequence>
<evidence type="ECO:0000256" key="8">
    <source>
        <dbReference type="ARBA" id="ARBA00022737"/>
    </source>
</evidence>
<evidence type="ECO:0000256" key="6">
    <source>
        <dbReference type="ARBA" id="ARBA00022525"/>
    </source>
</evidence>
<evidence type="ECO:0000313" key="16">
    <source>
        <dbReference type="EMBL" id="BAN10308.1"/>
    </source>
</evidence>
<dbReference type="AlphaFoldDB" id="M5AN30"/>
<evidence type="ECO:0000259" key="13">
    <source>
        <dbReference type="Pfam" id="PF00394"/>
    </source>
</evidence>
<dbReference type="EC" id="1.10.3.2" evidence="4 12"/>
<dbReference type="GO" id="GO:0005507">
    <property type="term" value="F:copper ion binding"/>
    <property type="evidence" value="ECO:0007669"/>
    <property type="project" value="InterPro"/>
</dbReference>
<evidence type="ECO:0000256" key="2">
    <source>
        <dbReference type="ARBA" id="ARBA00004271"/>
    </source>
</evidence>
<evidence type="ECO:0000256" key="5">
    <source>
        <dbReference type="ARBA" id="ARBA00022523"/>
    </source>
</evidence>
<comment type="function">
    <text evidence="12">Lignin degradation and detoxification of lignin-derived products.</text>
</comment>
<feature type="domain" description="Plastocyanin-like" evidence="15">
    <location>
        <begin position="31"/>
        <end position="145"/>
    </location>
</feature>
<keyword evidence="8 12" id="KW-0677">Repeat</keyword>
<evidence type="ECO:0000256" key="12">
    <source>
        <dbReference type="RuleBase" id="RU361119"/>
    </source>
</evidence>
<proteinExistence type="evidence at transcript level"/>
<dbReference type="PROSITE" id="PS00079">
    <property type="entry name" value="MULTICOPPER_OXIDASE1"/>
    <property type="match status" value="1"/>
</dbReference>
<dbReference type="Pfam" id="PF07731">
    <property type="entry name" value="Cu-oxidase_2"/>
    <property type="match status" value="1"/>
</dbReference>
<feature type="chain" id="PRO_5005140919" description="Laccase" evidence="12">
    <location>
        <begin position="23"/>
        <end position="555"/>
    </location>
</feature>
<comment type="similarity">
    <text evidence="3 12">Belongs to the multicopper oxidase family.</text>
</comment>
<dbReference type="SUPFAM" id="SSF49503">
    <property type="entry name" value="Cupredoxins"/>
    <property type="match status" value="3"/>
</dbReference>
<dbReference type="PANTHER" id="PTHR11709">
    <property type="entry name" value="MULTI-COPPER OXIDASE"/>
    <property type="match status" value="1"/>
</dbReference>
<keyword evidence="7 12" id="KW-0479">Metal-binding</keyword>
<dbReference type="PANTHER" id="PTHR11709:SF370">
    <property type="entry name" value="LACCASE-4"/>
    <property type="match status" value="1"/>
</dbReference>
<dbReference type="EMBL" id="AB762663">
    <property type="protein sequence ID" value="BAN10308.1"/>
    <property type="molecule type" value="mRNA"/>
</dbReference>
<dbReference type="GO" id="GO:0048046">
    <property type="term" value="C:apoplast"/>
    <property type="evidence" value="ECO:0007669"/>
    <property type="project" value="UniProtKB-SubCell"/>
</dbReference>
<dbReference type="PROSITE" id="PS00080">
    <property type="entry name" value="MULTICOPPER_OXIDASE2"/>
    <property type="match status" value="1"/>
</dbReference>
<comment type="subcellular location">
    <subcellularLocation>
        <location evidence="2 12">Secreted</location>
        <location evidence="2 12">Extracellular space</location>
        <location evidence="2 12">Apoplast</location>
    </subcellularLocation>
</comment>
<organism evidence="16">
    <name type="scientific">Chamaecyparis obtusa</name>
    <name type="common">Hinoki false-cypress</name>
    <name type="synonym">Retinospora obtusa</name>
    <dbReference type="NCBI Taxonomy" id="13415"/>
    <lineage>
        <taxon>Eukaryota</taxon>
        <taxon>Viridiplantae</taxon>
        <taxon>Streptophyta</taxon>
        <taxon>Embryophyta</taxon>
        <taxon>Tracheophyta</taxon>
        <taxon>Spermatophyta</taxon>
        <taxon>Pinopsida</taxon>
        <taxon>Pinidae</taxon>
        <taxon>Conifers II</taxon>
        <taxon>Cupressales</taxon>
        <taxon>Cupressaceae</taxon>
        <taxon>Chamaecyparis</taxon>
    </lineage>
</organism>
<dbReference type="InterPro" id="IPR008972">
    <property type="entry name" value="Cupredoxin"/>
</dbReference>
<dbReference type="InterPro" id="IPR045087">
    <property type="entry name" value="Cu-oxidase_fam"/>
</dbReference>
<dbReference type="FunFam" id="2.60.40.420:FF:000049">
    <property type="entry name" value="Laccase"/>
    <property type="match status" value="1"/>
</dbReference>
<dbReference type="CDD" id="cd13875">
    <property type="entry name" value="CuRO_2_LCC_plant"/>
    <property type="match status" value="1"/>
</dbReference>
<keyword evidence="5 12" id="KW-0052">Apoplast</keyword>
<dbReference type="InterPro" id="IPR034288">
    <property type="entry name" value="CuRO_1_LCC"/>
</dbReference>
<dbReference type="CDD" id="cd13849">
    <property type="entry name" value="CuRO_1_LCC_plant"/>
    <property type="match status" value="1"/>
</dbReference>
<evidence type="ECO:0000259" key="14">
    <source>
        <dbReference type="Pfam" id="PF07731"/>
    </source>
</evidence>
<dbReference type="InterPro" id="IPR001117">
    <property type="entry name" value="Cu-oxidase_2nd"/>
</dbReference>
<name>M5AN30_CHAOB</name>
<feature type="domain" description="Plastocyanin-like" evidence="14">
    <location>
        <begin position="405"/>
        <end position="538"/>
    </location>
</feature>
<keyword evidence="6 12" id="KW-0964">Secreted</keyword>
<protein>
    <recommendedName>
        <fullName evidence="4 12">Laccase</fullName>
        <ecNumber evidence="4 12">1.10.3.2</ecNumber>
    </recommendedName>
    <alternativeName>
        <fullName evidence="12">Benzenediol:oxygen oxidoreductase</fullName>
    </alternativeName>
    <alternativeName>
        <fullName evidence="12">Diphenol oxidase</fullName>
    </alternativeName>
    <alternativeName>
        <fullName evidence="12">Urishiol oxidase</fullName>
    </alternativeName>
</protein>
<dbReference type="Pfam" id="PF00394">
    <property type="entry name" value="Cu-oxidase"/>
    <property type="match status" value="1"/>
</dbReference>
<evidence type="ECO:0000256" key="11">
    <source>
        <dbReference type="ARBA" id="ARBA00023185"/>
    </source>
</evidence>
<dbReference type="FunFam" id="2.60.40.420:FF:000062">
    <property type="entry name" value="Laccase"/>
    <property type="match status" value="1"/>
</dbReference>
<keyword evidence="10 12" id="KW-0186">Copper</keyword>
<comment type="catalytic activity">
    <reaction evidence="1 12">
        <text>4 hydroquinone + O2 = 4 benzosemiquinone + 2 H2O</text>
        <dbReference type="Rhea" id="RHEA:11276"/>
        <dbReference type="ChEBI" id="CHEBI:15377"/>
        <dbReference type="ChEBI" id="CHEBI:15379"/>
        <dbReference type="ChEBI" id="CHEBI:17594"/>
        <dbReference type="ChEBI" id="CHEBI:17977"/>
        <dbReference type="EC" id="1.10.3.2"/>
    </reaction>
</comment>
<dbReference type="Gene3D" id="2.60.40.420">
    <property type="entry name" value="Cupredoxins - blue copper proteins"/>
    <property type="match status" value="3"/>
</dbReference>
<dbReference type="InterPro" id="IPR034285">
    <property type="entry name" value="CuRO_2_LCC"/>
</dbReference>